<evidence type="ECO:0000256" key="1">
    <source>
        <dbReference type="ARBA" id="ARBA00023015"/>
    </source>
</evidence>
<evidence type="ECO:0000256" key="3">
    <source>
        <dbReference type="ARBA" id="ARBA00023163"/>
    </source>
</evidence>
<accession>A0AAV7JIQ6</accession>
<dbReference type="Proteomes" id="UP001165289">
    <property type="component" value="Unassembled WGS sequence"/>
</dbReference>
<evidence type="ECO:0000313" key="7">
    <source>
        <dbReference type="Proteomes" id="UP001165289"/>
    </source>
</evidence>
<keyword evidence="7" id="KW-1185">Reference proteome</keyword>
<name>A0AAV7JIQ6_9METZ</name>
<keyword evidence="4" id="KW-0175">Coiled coil</keyword>
<gene>
    <name evidence="6" type="ORF">LOD99_7899</name>
</gene>
<feature type="coiled-coil region" evidence="4">
    <location>
        <begin position="57"/>
        <end position="91"/>
    </location>
</feature>
<keyword evidence="1" id="KW-0805">Transcription regulation</keyword>
<dbReference type="Pfam" id="PF03131">
    <property type="entry name" value="bZIP_Maf"/>
    <property type="match status" value="1"/>
</dbReference>
<dbReference type="EMBL" id="JAKMXF010000327">
    <property type="protein sequence ID" value="KAI6648672.1"/>
    <property type="molecule type" value="Genomic_DNA"/>
</dbReference>
<dbReference type="GO" id="GO:0003677">
    <property type="term" value="F:DNA binding"/>
    <property type="evidence" value="ECO:0007669"/>
    <property type="project" value="UniProtKB-KW"/>
</dbReference>
<comment type="caution">
    <text evidence="6">The sequence shown here is derived from an EMBL/GenBank/DDBJ whole genome shotgun (WGS) entry which is preliminary data.</text>
</comment>
<organism evidence="6 7">
    <name type="scientific">Oopsacas minuta</name>
    <dbReference type="NCBI Taxonomy" id="111878"/>
    <lineage>
        <taxon>Eukaryota</taxon>
        <taxon>Metazoa</taxon>
        <taxon>Porifera</taxon>
        <taxon>Hexactinellida</taxon>
        <taxon>Hexasterophora</taxon>
        <taxon>Lyssacinosida</taxon>
        <taxon>Leucopsacidae</taxon>
        <taxon>Oopsacas</taxon>
    </lineage>
</organism>
<proteinExistence type="predicted"/>
<protein>
    <recommendedName>
        <fullName evidence="5">Basic leucine zipper domain-containing protein</fullName>
    </recommendedName>
</protein>
<sequence length="100" mass="11883">MAEFQYQLPLSMDMIVMTDIPNLNRIIKSLGLSKEEGMMIKEVRKRIKRRGYERKRKERINTEIESLEKERDDLQSVLSEFRGECDSLRKKLVNLHGIND</sequence>
<dbReference type="Gene3D" id="1.20.5.170">
    <property type="match status" value="1"/>
</dbReference>
<evidence type="ECO:0000256" key="4">
    <source>
        <dbReference type="SAM" id="Coils"/>
    </source>
</evidence>
<evidence type="ECO:0000313" key="6">
    <source>
        <dbReference type="EMBL" id="KAI6648672.1"/>
    </source>
</evidence>
<reference evidence="6 7" key="1">
    <citation type="journal article" date="2023" name="BMC Biol.">
        <title>The compact genome of the sponge Oopsacas minuta (Hexactinellida) is lacking key metazoan core genes.</title>
        <authorList>
            <person name="Santini S."/>
            <person name="Schenkelaars Q."/>
            <person name="Jourda C."/>
            <person name="Duchesne M."/>
            <person name="Belahbib H."/>
            <person name="Rocher C."/>
            <person name="Selva M."/>
            <person name="Riesgo A."/>
            <person name="Vervoort M."/>
            <person name="Leys S.P."/>
            <person name="Kodjabachian L."/>
            <person name="Le Bivic A."/>
            <person name="Borchiellini C."/>
            <person name="Claverie J.M."/>
            <person name="Renard E."/>
        </authorList>
    </citation>
    <scope>NUCLEOTIDE SEQUENCE [LARGE SCALE GENOMIC DNA]</scope>
    <source>
        <strain evidence="6">SPO-2</strain>
    </source>
</reference>
<dbReference type="InterPro" id="IPR008917">
    <property type="entry name" value="TF_DNA-bd_sf"/>
</dbReference>
<feature type="domain" description="Basic leucine zipper" evidence="5">
    <location>
        <begin position="12"/>
        <end position="93"/>
    </location>
</feature>
<keyword evidence="3" id="KW-0804">Transcription</keyword>
<dbReference type="GO" id="GO:0006355">
    <property type="term" value="P:regulation of DNA-templated transcription"/>
    <property type="evidence" value="ECO:0007669"/>
    <property type="project" value="InterPro"/>
</dbReference>
<dbReference type="SUPFAM" id="SSF47454">
    <property type="entry name" value="A DNA-binding domain in eukaryotic transcription factors"/>
    <property type="match status" value="1"/>
</dbReference>
<evidence type="ECO:0000259" key="5">
    <source>
        <dbReference type="Pfam" id="PF03131"/>
    </source>
</evidence>
<dbReference type="InterPro" id="IPR004826">
    <property type="entry name" value="bZIP_Maf"/>
</dbReference>
<dbReference type="AlphaFoldDB" id="A0AAV7JIQ6"/>
<evidence type="ECO:0000256" key="2">
    <source>
        <dbReference type="ARBA" id="ARBA00023125"/>
    </source>
</evidence>
<keyword evidence="2" id="KW-0238">DNA-binding</keyword>